<dbReference type="InterPro" id="IPR007696">
    <property type="entry name" value="DNA_mismatch_repair_MutS_core"/>
</dbReference>
<dbReference type="PROSITE" id="PS00486">
    <property type="entry name" value="DNA_MISMATCH_REPAIR_2"/>
    <property type="match status" value="1"/>
</dbReference>
<dbReference type="InterPro" id="IPR027417">
    <property type="entry name" value="P-loop_NTPase"/>
</dbReference>
<sequence length="896" mass="100219">MSKDYKSQLKGVNGQHFKEFWNSLPEKQANCIRVFRMDSMGHFTVHADDTRHMVEILQNENSIVKAKTEANTTNMPWAMMNLIQLRMLLKELVFIRGYRVEIYERGEEEGRDEEWEVNYGSPGNLSCVEHFIFDPSGDSYIPSTKIMGLQLKGERYSLAIVDGEAREVEVATLDDDPKLSNLESIFIQSQVKEVLVTSSNPKLERIAERCRAMITKVPKSNFEQPKSEDCKSLFAKGSMINDGEQMGCFHAAVQFLNMGSGSSGPLLFKVSPLNMANTMRLDSSIFENLHLCSDTEKSLFSILSMHCATPHGIRRVRQWITQPLMLEESILERQNIVAAFIENGDVRERLSSVALKGIPDITRIAFKMKQTESAKGINAKATLRSFCRIHDLCKRVPAIIEIMKEAEDPIFEPILSPLNIVDGKIQKLILLFESHIDMGRHSLSIKRGISGELDEQVEKADEVVSRMNELVGDAAEDLDLAISEVSIVDAPVTIGGKVFRVTNKNDKAVSSAEKKGRYSRVSTTKGAITFTSGRLQALSDEFNEFNVIVQELTRDIVQRMMGIVLSYTKYLLQIGDVTGSLDALLALAHSALAASEPWAKPEFVKEKEMEIEELRHPILESQLAECVPNDVAMSESRRLMLLTGPNMGGKSTFLRSVGLCCLLAQMGSFVPAASARLPIVDTIIARIGAGDNLQRGISTFQHEMIETEAIFRYATERSLLLIDELGRGTSTWDGFGLAYAISEHIATKIKSLTFYATHYHEMASLAFRCEGVFNMHTSVFVRDGKITHLYKVSEGPCAQSYGIEIAKLAGFEEGVIHRAIELNEEKEEVELALATAQLDDETWRNSVELMEEMAQKKKNGKEEDAAIVEFVDRKRNLLIEACTNALPASKMKRLSL</sequence>
<dbReference type="PANTHER" id="PTHR11361:SF35">
    <property type="entry name" value="DNA MISMATCH REPAIR PROTEIN MSH2"/>
    <property type="match status" value="1"/>
</dbReference>
<evidence type="ECO:0000256" key="6">
    <source>
        <dbReference type="ARBA" id="ARBA00023204"/>
    </source>
</evidence>
<comment type="similarity">
    <text evidence="1">Belongs to the DNA mismatch repair MutS family.</text>
</comment>
<dbReference type="EMBL" id="OU015569">
    <property type="protein sequence ID" value="CAG5095329.1"/>
    <property type="molecule type" value="Genomic_DNA"/>
</dbReference>
<reference evidence="8 9" key="1">
    <citation type="submission" date="2021-04" db="EMBL/GenBank/DDBJ databases">
        <authorList>
            <person name="Bliznina A."/>
        </authorList>
    </citation>
    <scope>NUCLEOTIDE SEQUENCE [LARGE SCALE GENOMIC DNA]</scope>
</reference>
<dbReference type="InterPro" id="IPR007695">
    <property type="entry name" value="DNA_mismatch_repair_MutS-lik_N"/>
</dbReference>
<organism evidence="8 9">
    <name type="scientific">Oikopleura dioica</name>
    <name type="common">Tunicate</name>
    <dbReference type="NCBI Taxonomy" id="34765"/>
    <lineage>
        <taxon>Eukaryota</taxon>
        <taxon>Metazoa</taxon>
        <taxon>Chordata</taxon>
        <taxon>Tunicata</taxon>
        <taxon>Appendicularia</taxon>
        <taxon>Copelata</taxon>
        <taxon>Oikopleuridae</taxon>
        <taxon>Oikopleura</taxon>
    </lineage>
</organism>
<evidence type="ECO:0000256" key="5">
    <source>
        <dbReference type="ARBA" id="ARBA00023125"/>
    </source>
</evidence>
<evidence type="ECO:0000259" key="7">
    <source>
        <dbReference type="PROSITE" id="PS00486"/>
    </source>
</evidence>
<keyword evidence="6" id="KW-0234">DNA repair</keyword>
<dbReference type="PIRSF" id="PIRSF005813">
    <property type="entry name" value="MSH2"/>
    <property type="match status" value="1"/>
</dbReference>
<dbReference type="InterPro" id="IPR007861">
    <property type="entry name" value="DNA_mismatch_repair_MutS_clamp"/>
</dbReference>
<dbReference type="Pfam" id="PF01624">
    <property type="entry name" value="MutS_I"/>
    <property type="match status" value="1"/>
</dbReference>
<evidence type="ECO:0000256" key="3">
    <source>
        <dbReference type="ARBA" id="ARBA00022763"/>
    </source>
</evidence>
<dbReference type="InterPro" id="IPR045076">
    <property type="entry name" value="MutS"/>
</dbReference>
<dbReference type="Proteomes" id="UP001158576">
    <property type="component" value="Chromosome XSR"/>
</dbReference>
<dbReference type="InterPro" id="IPR036187">
    <property type="entry name" value="DNA_mismatch_repair_MutS_sf"/>
</dbReference>
<protein>
    <submittedName>
        <fullName evidence="8">Oidioi.mRNA.OKI2018_I69.XSR.g14137.t1.cds</fullName>
    </submittedName>
</protein>
<keyword evidence="9" id="KW-1185">Reference proteome</keyword>
<gene>
    <name evidence="8" type="ORF">OKIOD_LOCUS5695</name>
</gene>
<feature type="domain" description="DNA mismatch repair proteins mutS family" evidence="7">
    <location>
        <begin position="718"/>
        <end position="734"/>
    </location>
</feature>
<keyword evidence="2" id="KW-0547">Nucleotide-binding</keyword>
<accession>A0ABN7SDT3</accession>
<dbReference type="Pfam" id="PF05192">
    <property type="entry name" value="MutS_III"/>
    <property type="match status" value="1"/>
</dbReference>
<dbReference type="SMART" id="SM00533">
    <property type="entry name" value="MUTSd"/>
    <property type="match status" value="1"/>
</dbReference>
<dbReference type="SUPFAM" id="SSF48334">
    <property type="entry name" value="DNA repair protein MutS, domain III"/>
    <property type="match status" value="1"/>
</dbReference>
<evidence type="ECO:0000256" key="2">
    <source>
        <dbReference type="ARBA" id="ARBA00022741"/>
    </source>
</evidence>
<dbReference type="InterPro" id="IPR016151">
    <property type="entry name" value="DNA_mismatch_repair_MutS_N"/>
</dbReference>
<evidence type="ECO:0000313" key="8">
    <source>
        <dbReference type="EMBL" id="CAG5095329.1"/>
    </source>
</evidence>
<evidence type="ECO:0000256" key="4">
    <source>
        <dbReference type="ARBA" id="ARBA00022840"/>
    </source>
</evidence>
<dbReference type="InterPro" id="IPR036678">
    <property type="entry name" value="MutS_con_dom_sf"/>
</dbReference>
<evidence type="ECO:0000313" key="9">
    <source>
        <dbReference type="Proteomes" id="UP001158576"/>
    </source>
</evidence>
<dbReference type="Gene3D" id="3.30.420.110">
    <property type="entry name" value="MutS, connector domain"/>
    <property type="match status" value="1"/>
</dbReference>
<keyword evidence="5" id="KW-0238">DNA-binding</keyword>
<dbReference type="PANTHER" id="PTHR11361">
    <property type="entry name" value="DNA MISMATCH REPAIR PROTEIN MUTS FAMILY MEMBER"/>
    <property type="match status" value="1"/>
</dbReference>
<proteinExistence type="inferred from homology"/>
<dbReference type="SMART" id="SM00534">
    <property type="entry name" value="MUTSac"/>
    <property type="match status" value="1"/>
</dbReference>
<dbReference type="SUPFAM" id="SSF52540">
    <property type="entry name" value="P-loop containing nucleoside triphosphate hydrolases"/>
    <property type="match status" value="1"/>
</dbReference>
<name>A0ABN7SDT3_OIKDI</name>
<dbReference type="Gene3D" id="3.40.1170.10">
    <property type="entry name" value="DNA repair protein MutS, domain I"/>
    <property type="match status" value="1"/>
</dbReference>
<keyword evidence="3" id="KW-0227">DNA damage</keyword>
<dbReference type="Gene3D" id="3.40.50.300">
    <property type="entry name" value="P-loop containing nucleotide triphosphate hydrolases"/>
    <property type="match status" value="1"/>
</dbReference>
<evidence type="ECO:0000256" key="1">
    <source>
        <dbReference type="ARBA" id="ARBA00006271"/>
    </source>
</evidence>
<dbReference type="InterPro" id="IPR011184">
    <property type="entry name" value="DNA_mismatch_repair_Msh2"/>
</dbReference>
<dbReference type="Pfam" id="PF00488">
    <property type="entry name" value="MutS_V"/>
    <property type="match status" value="1"/>
</dbReference>
<keyword evidence="4" id="KW-0067">ATP-binding</keyword>
<dbReference type="InterPro" id="IPR000432">
    <property type="entry name" value="DNA_mismatch_repair_MutS_C"/>
</dbReference>
<dbReference type="Gene3D" id="1.10.1420.10">
    <property type="match status" value="2"/>
</dbReference>
<dbReference type="Pfam" id="PF05190">
    <property type="entry name" value="MutS_IV"/>
    <property type="match status" value="1"/>
</dbReference>